<sequence length="285" mass="29893">MSKIKYILMAAAIAVASNTSAQAGSLSDSLPLGKSLAAGHELPLPLGISANVFFMEQDMEAQSIAIDIPPLPLPTGPLQLPPGLPAESAKLESRATSTTAKIDAWVLPFLNVYGVAGYVDGETTASGFSVGGLPPELASLLPNSFAIAYSGSTYGVGGTLAAGYNQFFASLDANYTESDLDIGDSTIEAFVISPRIGITGDLGGLSGALYVGAMYQDVDEQQNGTVKFPIMGMPVPVGYDVISEAEEKWNYLIGANLKASESWNYGIEVGFSDRTHVMATLNYRF</sequence>
<protein>
    <submittedName>
        <fullName evidence="1">Uncharacterized protein</fullName>
    </submittedName>
</protein>
<organism evidence="1">
    <name type="scientific">marine metagenome</name>
    <dbReference type="NCBI Taxonomy" id="408172"/>
    <lineage>
        <taxon>unclassified sequences</taxon>
        <taxon>metagenomes</taxon>
        <taxon>ecological metagenomes</taxon>
    </lineage>
</organism>
<proteinExistence type="predicted"/>
<dbReference type="EMBL" id="UINC01024089">
    <property type="protein sequence ID" value="SVA97063.1"/>
    <property type="molecule type" value="Genomic_DNA"/>
</dbReference>
<reference evidence="1" key="1">
    <citation type="submission" date="2018-05" db="EMBL/GenBank/DDBJ databases">
        <authorList>
            <person name="Lanie J.A."/>
            <person name="Ng W.-L."/>
            <person name="Kazmierczak K.M."/>
            <person name="Andrzejewski T.M."/>
            <person name="Davidsen T.M."/>
            <person name="Wayne K.J."/>
            <person name="Tettelin H."/>
            <person name="Glass J.I."/>
            <person name="Rusch D."/>
            <person name="Podicherti R."/>
            <person name="Tsui H.-C.T."/>
            <person name="Winkler M.E."/>
        </authorList>
    </citation>
    <scope>NUCLEOTIDE SEQUENCE</scope>
</reference>
<evidence type="ECO:0000313" key="1">
    <source>
        <dbReference type="EMBL" id="SVA97063.1"/>
    </source>
</evidence>
<accession>A0A382A7Y6</accession>
<gene>
    <name evidence="1" type="ORF">METZ01_LOCUS149917</name>
</gene>
<name>A0A382A7Y6_9ZZZZ</name>
<dbReference type="AlphaFoldDB" id="A0A382A7Y6"/>